<sequence length="201" mass="21790">MSQILEYVSVRSAALTSNPAVVQPIFTALFDRAVGLVARYQGVNEDVLDEHILVLIWKSKQHFDDFGTNVIGGGPHPLQDYIDAPPNILLVALNGTNPEKTLSAPYLLFNVVTPKDGVETSTTTPVVEKLAAKQQSLDVSHGFFHGPKLGTSSGAYLSVSGWDSSEARKSAIVSEELGPILKELQPFIKEQEIKGTTLKTF</sequence>
<evidence type="ECO:0008006" key="3">
    <source>
        <dbReference type="Google" id="ProtNLM"/>
    </source>
</evidence>
<keyword evidence="2" id="KW-1185">Reference proteome</keyword>
<evidence type="ECO:0000313" key="2">
    <source>
        <dbReference type="Proteomes" id="UP000305067"/>
    </source>
</evidence>
<organism evidence="1 2">
    <name type="scientific">Pterulicium gracile</name>
    <dbReference type="NCBI Taxonomy" id="1884261"/>
    <lineage>
        <taxon>Eukaryota</taxon>
        <taxon>Fungi</taxon>
        <taxon>Dikarya</taxon>
        <taxon>Basidiomycota</taxon>
        <taxon>Agaricomycotina</taxon>
        <taxon>Agaricomycetes</taxon>
        <taxon>Agaricomycetidae</taxon>
        <taxon>Agaricales</taxon>
        <taxon>Pleurotineae</taxon>
        <taxon>Pterulaceae</taxon>
        <taxon>Pterulicium</taxon>
    </lineage>
</organism>
<dbReference type="AlphaFoldDB" id="A0A5C3Q4P9"/>
<dbReference type="EMBL" id="ML178851">
    <property type="protein sequence ID" value="TFK97054.1"/>
    <property type="molecule type" value="Genomic_DNA"/>
</dbReference>
<name>A0A5C3Q4P9_9AGAR</name>
<evidence type="ECO:0000313" key="1">
    <source>
        <dbReference type="EMBL" id="TFK97054.1"/>
    </source>
</evidence>
<accession>A0A5C3Q4P9</accession>
<dbReference type="Proteomes" id="UP000305067">
    <property type="component" value="Unassembled WGS sequence"/>
</dbReference>
<gene>
    <name evidence="1" type="ORF">BDV98DRAFT_575098</name>
</gene>
<proteinExistence type="predicted"/>
<reference evidence="1 2" key="1">
    <citation type="journal article" date="2019" name="Nat. Ecol. Evol.">
        <title>Megaphylogeny resolves global patterns of mushroom evolution.</title>
        <authorList>
            <person name="Varga T."/>
            <person name="Krizsan K."/>
            <person name="Foldi C."/>
            <person name="Dima B."/>
            <person name="Sanchez-Garcia M."/>
            <person name="Sanchez-Ramirez S."/>
            <person name="Szollosi G.J."/>
            <person name="Szarkandi J.G."/>
            <person name="Papp V."/>
            <person name="Albert L."/>
            <person name="Andreopoulos W."/>
            <person name="Angelini C."/>
            <person name="Antonin V."/>
            <person name="Barry K.W."/>
            <person name="Bougher N.L."/>
            <person name="Buchanan P."/>
            <person name="Buyck B."/>
            <person name="Bense V."/>
            <person name="Catcheside P."/>
            <person name="Chovatia M."/>
            <person name="Cooper J."/>
            <person name="Damon W."/>
            <person name="Desjardin D."/>
            <person name="Finy P."/>
            <person name="Geml J."/>
            <person name="Haridas S."/>
            <person name="Hughes K."/>
            <person name="Justo A."/>
            <person name="Karasinski D."/>
            <person name="Kautmanova I."/>
            <person name="Kiss B."/>
            <person name="Kocsube S."/>
            <person name="Kotiranta H."/>
            <person name="LaButti K.M."/>
            <person name="Lechner B.E."/>
            <person name="Liimatainen K."/>
            <person name="Lipzen A."/>
            <person name="Lukacs Z."/>
            <person name="Mihaltcheva S."/>
            <person name="Morgado L.N."/>
            <person name="Niskanen T."/>
            <person name="Noordeloos M.E."/>
            <person name="Ohm R.A."/>
            <person name="Ortiz-Santana B."/>
            <person name="Ovrebo C."/>
            <person name="Racz N."/>
            <person name="Riley R."/>
            <person name="Savchenko A."/>
            <person name="Shiryaev A."/>
            <person name="Soop K."/>
            <person name="Spirin V."/>
            <person name="Szebenyi C."/>
            <person name="Tomsovsky M."/>
            <person name="Tulloss R.E."/>
            <person name="Uehling J."/>
            <person name="Grigoriev I.V."/>
            <person name="Vagvolgyi C."/>
            <person name="Papp T."/>
            <person name="Martin F.M."/>
            <person name="Miettinen O."/>
            <person name="Hibbett D.S."/>
            <person name="Nagy L.G."/>
        </authorList>
    </citation>
    <scope>NUCLEOTIDE SEQUENCE [LARGE SCALE GENOMIC DNA]</scope>
    <source>
        <strain evidence="1 2">CBS 309.79</strain>
    </source>
</reference>
<protein>
    <recommendedName>
        <fullName evidence="3">ABM domain-containing protein</fullName>
    </recommendedName>
</protein>
<dbReference type="OrthoDB" id="3830579at2759"/>